<organism evidence="10 12">
    <name type="scientific">Perkinsus olseni</name>
    <name type="common">Perkinsus atlanticus</name>
    <dbReference type="NCBI Taxonomy" id="32597"/>
    <lineage>
        <taxon>Eukaryota</taxon>
        <taxon>Sar</taxon>
        <taxon>Alveolata</taxon>
        <taxon>Perkinsozoa</taxon>
        <taxon>Perkinsea</taxon>
        <taxon>Perkinsida</taxon>
        <taxon>Perkinsidae</taxon>
        <taxon>Perkinsus</taxon>
    </lineage>
</organism>
<feature type="transmembrane region" description="Helical" evidence="7">
    <location>
        <begin position="297"/>
        <end position="328"/>
    </location>
</feature>
<feature type="transmembrane region" description="Helical" evidence="7">
    <location>
        <begin position="479"/>
        <end position="501"/>
    </location>
</feature>
<feature type="domain" description="SPX" evidence="8">
    <location>
        <begin position="1"/>
        <end position="139"/>
    </location>
</feature>
<feature type="region of interest" description="Disordered" evidence="6">
    <location>
        <begin position="219"/>
        <end position="239"/>
    </location>
</feature>
<dbReference type="AlphaFoldDB" id="A0A7J6MDT2"/>
<evidence type="ECO:0000259" key="8">
    <source>
        <dbReference type="PROSITE" id="PS51382"/>
    </source>
</evidence>
<evidence type="ECO:0000256" key="3">
    <source>
        <dbReference type="ARBA" id="ARBA00022692"/>
    </source>
</evidence>
<proteinExistence type="predicted"/>
<feature type="transmembrane region" description="Helical" evidence="7">
    <location>
        <begin position="265"/>
        <end position="285"/>
    </location>
</feature>
<comment type="subcellular location">
    <subcellularLocation>
        <location evidence="1">Membrane</location>
        <topology evidence="1">Multi-pass membrane protein</topology>
    </subcellularLocation>
</comment>
<dbReference type="InterPro" id="IPR004680">
    <property type="entry name" value="Cit_transptr-like_dom"/>
</dbReference>
<feature type="transmembrane region" description="Helical" evidence="7">
    <location>
        <begin position="602"/>
        <end position="620"/>
    </location>
</feature>
<evidence type="ECO:0000313" key="12">
    <source>
        <dbReference type="Proteomes" id="UP000572268"/>
    </source>
</evidence>
<dbReference type="GO" id="GO:0006797">
    <property type="term" value="P:polyphosphate metabolic process"/>
    <property type="evidence" value="ECO:0007669"/>
    <property type="project" value="TreeGrafter"/>
</dbReference>
<feature type="compositionally biased region" description="Low complexity" evidence="6">
    <location>
        <begin position="221"/>
        <end position="232"/>
    </location>
</feature>
<dbReference type="Pfam" id="PF03600">
    <property type="entry name" value="CitMHS"/>
    <property type="match status" value="1"/>
</dbReference>
<keyword evidence="4 7" id="KW-1133">Transmembrane helix</keyword>
<comment type="caution">
    <text evidence="10">The sequence shown here is derived from an EMBL/GenBank/DDBJ whole genome shotgun (WGS) entry which is preliminary data.</text>
</comment>
<keyword evidence="2" id="KW-0813">Transport</keyword>
<dbReference type="OrthoDB" id="10260443at2759"/>
<feature type="transmembrane region" description="Helical" evidence="7">
    <location>
        <begin position="550"/>
        <end position="570"/>
    </location>
</feature>
<name>A0A7J6MDT2_PEROL</name>
<dbReference type="GO" id="GO:0005886">
    <property type="term" value="C:plasma membrane"/>
    <property type="evidence" value="ECO:0007669"/>
    <property type="project" value="TreeGrafter"/>
</dbReference>
<dbReference type="Proteomes" id="UP000572268">
    <property type="component" value="Unassembled WGS sequence"/>
</dbReference>
<dbReference type="PANTHER" id="PTHR10283">
    <property type="entry name" value="SOLUTE CARRIER FAMILY 13 MEMBER"/>
    <property type="match status" value="1"/>
</dbReference>
<feature type="transmembrane region" description="Helical" evidence="7">
    <location>
        <begin position="348"/>
        <end position="368"/>
    </location>
</feature>
<evidence type="ECO:0000256" key="6">
    <source>
        <dbReference type="SAM" id="MobiDB-lite"/>
    </source>
</evidence>
<feature type="transmembrane region" description="Helical" evidence="7">
    <location>
        <begin position="640"/>
        <end position="660"/>
    </location>
</feature>
<dbReference type="EMBL" id="JABANN010000146">
    <property type="protein sequence ID" value="KAF4669151.1"/>
    <property type="molecule type" value="Genomic_DNA"/>
</dbReference>
<dbReference type="InterPro" id="IPR004331">
    <property type="entry name" value="SPX_dom"/>
</dbReference>
<reference evidence="11 12" key="1">
    <citation type="submission" date="2020-04" db="EMBL/GenBank/DDBJ databases">
        <title>Perkinsus olseni comparative genomics.</title>
        <authorList>
            <person name="Bogema D.R."/>
        </authorList>
    </citation>
    <scope>NUCLEOTIDE SEQUENCE [LARGE SCALE GENOMIC DNA]</scope>
    <source>
        <strain evidence="9">ATCC PRA-179</strain>
        <strain evidence="10">ATCC PRA-31</strain>
    </source>
</reference>
<evidence type="ECO:0000313" key="9">
    <source>
        <dbReference type="EMBL" id="KAF4664112.1"/>
    </source>
</evidence>
<dbReference type="PROSITE" id="PS51382">
    <property type="entry name" value="SPX"/>
    <property type="match status" value="1"/>
</dbReference>
<dbReference type="EMBL" id="JABAHT010000125">
    <property type="protein sequence ID" value="KAF4664112.1"/>
    <property type="molecule type" value="Genomic_DNA"/>
</dbReference>
<protein>
    <recommendedName>
        <fullName evidence="8">SPX domain-containing protein</fullName>
    </recommendedName>
</protein>
<feature type="transmembrane region" description="Helical" evidence="7">
    <location>
        <begin position="437"/>
        <end position="459"/>
    </location>
</feature>
<dbReference type="CDD" id="cd14447">
    <property type="entry name" value="SPX"/>
    <property type="match status" value="1"/>
</dbReference>
<evidence type="ECO:0000256" key="1">
    <source>
        <dbReference type="ARBA" id="ARBA00004141"/>
    </source>
</evidence>
<evidence type="ECO:0000256" key="7">
    <source>
        <dbReference type="SAM" id="Phobius"/>
    </source>
</evidence>
<dbReference type="GO" id="GO:0005315">
    <property type="term" value="F:phosphate transmembrane transporter activity"/>
    <property type="evidence" value="ECO:0007669"/>
    <property type="project" value="TreeGrafter"/>
</dbReference>
<evidence type="ECO:0000256" key="4">
    <source>
        <dbReference type="ARBA" id="ARBA00022989"/>
    </source>
</evidence>
<dbReference type="PANTHER" id="PTHR10283:SF92">
    <property type="entry name" value="LOW-AFFINITY PHOSPHATE TRANSPORTER PHO91"/>
    <property type="match status" value="1"/>
</dbReference>
<keyword evidence="5 7" id="KW-0472">Membrane</keyword>
<keyword evidence="3 7" id="KW-0812">Transmembrane</keyword>
<accession>A0A7J6MDT2</accession>
<dbReference type="Pfam" id="PF03105">
    <property type="entry name" value="SPX"/>
    <property type="match status" value="1"/>
</dbReference>
<evidence type="ECO:0000256" key="5">
    <source>
        <dbReference type="ARBA" id="ARBA00023136"/>
    </source>
</evidence>
<dbReference type="GO" id="GO:0006817">
    <property type="term" value="P:phosphate ion transport"/>
    <property type="evidence" value="ECO:0007669"/>
    <property type="project" value="TreeGrafter"/>
</dbReference>
<evidence type="ECO:0000313" key="10">
    <source>
        <dbReference type="EMBL" id="KAF4669151.1"/>
    </source>
</evidence>
<gene>
    <name evidence="10" type="ORF">FOL46_001603</name>
    <name evidence="9" type="ORF">FOZ61_001105</name>
</gene>
<feature type="transmembrane region" description="Helical" evidence="7">
    <location>
        <begin position="739"/>
        <end position="757"/>
    </location>
</feature>
<sequence>MKFSYELEFNAFGPWHDGYINYKRLKKLIKDQRHDLEGAGIRPAPVAWQEFSEEVLSELTRVQAYFSDILARLSSWMEDLLGEAGEPMVHPKYRKSCAEVYLELNELCNFVWLNSEGARKLVKKFDKFHGSSHCQYFIADCDALSEMNRIIEVEVRPMITSIQRSYASSFCGGDETAAAEELSQALSEMLVWDRGTVWHDLIKLERQRCRLGIAPAVGGPRRTSLQRSSSLSPEDGKRSSLVSPLYASVELKIPERGCWQYVRDYWVTVVVYTIVFAVFLSILLVKIPGLPSPAARCLALLWLASALWSLGTVPLYVTGLAVPLLVVLLDTLPSSHGDRAAAARMAMAAMWSGAQLMVLASFSLAAALSKLRIDKELACVLLRVASGGSRVRTLMVLMFLGYSTSAAVGNVAASVLCMSIASPILDELPQNRVTTLNYGRSLLVAIAFACNVGGMTSPVASPQSVVAFALLHSNYGLSFSEWCAVAIPTSFVLLLLTFWLLKPDYLAPADDARQALLSAAGGGLAADSDHLVLPPRLGGSGHFCDDWRRLYVIAVVLLTVTLWLCSSFTVLVFGDISLSALLPLVALFAVPDLLTKADFLSLPWDVCFLLAGGSALALAVRDSELLVVASGFASSVIEEAPLWVCILATVALVTLVSTLVSHTAAANVLMPFICSLAEVVVPPQVKGGVAVLGIPAALALSVGCALPISSTPNINATAIRRQGDDNHPWLKSSDFLRPGLPVSVVSIGVVASLGFLLSEMVVTPSVVHGPHANLV</sequence>
<evidence type="ECO:0000256" key="2">
    <source>
        <dbReference type="ARBA" id="ARBA00022448"/>
    </source>
</evidence>
<evidence type="ECO:0000313" key="11">
    <source>
        <dbReference type="Proteomes" id="UP000570595"/>
    </source>
</evidence>
<dbReference type="Proteomes" id="UP000570595">
    <property type="component" value="Unassembled WGS sequence"/>
</dbReference>